<dbReference type="InterPro" id="IPR034030">
    <property type="entry name" value="ZnMc_salivary_gland_MPs"/>
</dbReference>
<protein>
    <submittedName>
        <fullName evidence="9">Reprolysin</fullName>
    </submittedName>
</protein>
<feature type="region of interest" description="Disordered" evidence="6">
    <location>
        <begin position="147"/>
        <end position="168"/>
    </location>
</feature>
<evidence type="ECO:0000256" key="5">
    <source>
        <dbReference type="PROSITE-ProRule" id="PRU00276"/>
    </source>
</evidence>
<dbReference type="GO" id="GO:0004222">
    <property type="term" value="F:metalloendopeptidase activity"/>
    <property type="evidence" value="ECO:0007669"/>
    <property type="project" value="InterPro"/>
</dbReference>
<accession>A0A224YQH3</accession>
<evidence type="ECO:0000256" key="1">
    <source>
        <dbReference type="ARBA" id="ARBA00022670"/>
    </source>
</evidence>
<feature type="binding site" evidence="5">
    <location>
        <position position="322"/>
    </location>
    <ligand>
        <name>Zn(2+)</name>
        <dbReference type="ChEBI" id="CHEBI:29105"/>
        <note>catalytic</note>
    </ligand>
</feature>
<evidence type="ECO:0000259" key="8">
    <source>
        <dbReference type="PROSITE" id="PS50215"/>
    </source>
</evidence>
<evidence type="ECO:0000256" key="2">
    <source>
        <dbReference type="ARBA" id="ARBA00022801"/>
    </source>
</evidence>
<dbReference type="InterPro" id="IPR024079">
    <property type="entry name" value="MetalloPept_cat_dom_sf"/>
</dbReference>
<keyword evidence="1" id="KW-0645">Protease</keyword>
<sequence length="571" mass="63205">MYFFGMFLLWTVSANGLKEPRVVYPRLLEERSSDGAMVMRVHDTLTLSLKKASVAALELRVLTEENGKTITHIYNGEDIDKDLYEDEDNIATVAVTKDEHGFYMNGLVGPKHRIEPMPFTERMENGVVPHAIHEIEHTQLMDQTVRNTEQDEEPFISERQNGQQPPPVPDTVPIEVFFVVDGPHHRHFDSQTALLLYLCVTLNAVSLRYRKMTNPKISFIVTGVDMSVTETYAVLSPSNQKYLYDHGTLKKLVDYAYTKAKDFKYPDAVYLMTGRDVYGVINGNVSIKGAGIGYVASVCTKTSVALGEDKPGFYTGVHTLTHELAHVLGAEHDGEDPTYSGHPGARACSWHVGNIMSYVDRGANHNQFSVCSLRQIQYVVAKAGILCWEVRSQGYAVQATYPGMMVSQMAYCKHVVQDATLIIQSYTVIETTCKVRCKFYRLHEVRLGPHVSYQKSWGYQDANALDYTICGNDTSKVCIQGMCVKRPSEPSAATTKKPQPVPTTTSTEATTIPTTAATTQCVCDCSNAAATARPVFRKLHQGTGTHSGPSQPRQGPGNGNTLQTLTIKGGR</sequence>
<dbReference type="CDD" id="cd04272">
    <property type="entry name" value="ZnMc_salivary_gland_MPs"/>
    <property type="match status" value="1"/>
</dbReference>
<dbReference type="GO" id="GO:0006509">
    <property type="term" value="P:membrane protein ectodomain proteolysis"/>
    <property type="evidence" value="ECO:0007669"/>
    <property type="project" value="TreeGrafter"/>
</dbReference>
<dbReference type="EMBL" id="GFPF01004944">
    <property type="protein sequence ID" value="MAA16090.1"/>
    <property type="molecule type" value="Transcribed_RNA"/>
</dbReference>
<evidence type="ECO:0000256" key="6">
    <source>
        <dbReference type="SAM" id="MobiDB-lite"/>
    </source>
</evidence>
<evidence type="ECO:0000256" key="4">
    <source>
        <dbReference type="ARBA" id="ARBA00023049"/>
    </source>
</evidence>
<feature type="binding site" evidence="5">
    <location>
        <position position="332"/>
    </location>
    <ligand>
        <name>Zn(2+)</name>
        <dbReference type="ChEBI" id="CHEBI:29105"/>
        <note>catalytic</note>
    </ligand>
</feature>
<dbReference type="PANTHER" id="PTHR11905:SF159">
    <property type="entry name" value="ADAM METALLOPROTEASE"/>
    <property type="match status" value="1"/>
</dbReference>
<proteinExistence type="predicted"/>
<keyword evidence="3 5" id="KW-0862">Zinc</keyword>
<feature type="chain" id="PRO_5012126717" evidence="7">
    <location>
        <begin position="17"/>
        <end position="571"/>
    </location>
</feature>
<name>A0A224YQH3_9ACAR</name>
<keyword evidence="7" id="KW-0732">Signal</keyword>
<feature type="domain" description="Peptidase M12B" evidence="8">
    <location>
        <begin position="172"/>
        <end position="392"/>
    </location>
</feature>
<dbReference type="Gene3D" id="3.40.390.10">
    <property type="entry name" value="Collagenase (Catalytic Domain)"/>
    <property type="match status" value="1"/>
</dbReference>
<reference evidence="9" key="1">
    <citation type="journal article" date="2017" name="Parasit. Vectors">
        <title>Sialotranscriptomics of Rhipicephalus zambeziensis reveals intricate expression profiles of secretory proteins and suggests tight temporal transcriptional regulation during blood-feeding.</title>
        <authorList>
            <person name="de Castro M.H."/>
            <person name="de Klerk D."/>
            <person name="Pienaar R."/>
            <person name="Rees D.J.G."/>
            <person name="Mans B.J."/>
        </authorList>
    </citation>
    <scope>NUCLEOTIDE SEQUENCE</scope>
    <source>
        <tissue evidence="9">Salivary glands</tissue>
    </source>
</reference>
<feature type="signal peptide" evidence="7">
    <location>
        <begin position="1"/>
        <end position="16"/>
    </location>
</feature>
<keyword evidence="5" id="KW-0479">Metal-binding</keyword>
<keyword evidence="4" id="KW-0482">Metalloprotease</keyword>
<dbReference type="GO" id="GO:0046872">
    <property type="term" value="F:metal ion binding"/>
    <property type="evidence" value="ECO:0007669"/>
    <property type="project" value="UniProtKB-KW"/>
</dbReference>
<dbReference type="PANTHER" id="PTHR11905">
    <property type="entry name" value="ADAM A DISINTEGRIN AND METALLOPROTEASE DOMAIN"/>
    <property type="match status" value="1"/>
</dbReference>
<dbReference type="InterPro" id="IPR001590">
    <property type="entry name" value="Peptidase_M12B"/>
</dbReference>
<dbReference type="PROSITE" id="PS50215">
    <property type="entry name" value="ADAM_MEPRO"/>
    <property type="match status" value="1"/>
</dbReference>
<organism evidence="9">
    <name type="scientific">Rhipicephalus zambeziensis</name>
    <dbReference type="NCBI Taxonomy" id="60191"/>
    <lineage>
        <taxon>Eukaryota</taxon>
        <taxon>Metazoa</taxon>
        <taxon>Ecdysozoa</taxon>
        <taxon>Arthropoda</taxon>
        <taxon>Chelicerata</taxon>
        <taxon>Arachnida</taxon>
        <taxon>Acari</taxon>
        <taxon>Parasitiformes</taxon>
        <taxon>Ixodida</taxon>
        <taxon>Ixodoidea</taxon>
        <taxon>Ixodidae</taxon>
        <taxon>Rhipicephalinae</taxon>
        <taxon>Rhipicephalus</taxon>
        <taxon>Rhipicephalus</taxon>
    </lineage>
</organism>
<comment type="caution">
    <text evidence="5">Lacks conserved residue(s) required for the propagation of feature annotation.</text>
</comment>
<feature type="compositionally biased region" description="Low complexity" evidence="6">
    <location>
        <begin position="494"/>
        <end position="508"/>
    </location>
</feature>
<feature type="compositionally biased region" description="Polar residues" evidence="6">
    <location>
        <begin position="542"/>
        <end position="571"/>
    </location>
</feature>
<feature type="binding site" evidence="5">
    <location>
        <position position="326"/>
    </location>
    <ligand>
        <name>Zn(2+)</name>
        <dbReference type="ChEBI" id="CHEBI:29105"/>
        <note>catalytic</note>
    </ligand>
</feature>
<keyword evidence="2" id="KW-0378">Hydrolase</keyword>
<evidence type="ECO:0000313" key="9">
    <source>
        <dbReference type="EMBL" id="MAA16090.1"/>
    </source>
</evidence>
<feature type="region of interest" description="Disordered" evidence="6">
    <location>
        <begin position="488"/>
        <end position="508"/>
    </location>
</feature>
<evidence type="ECO:0000256" key="7">
    <source>
        <dbReference type="SAM" id="SignalP"/>
    </source>
</evidence>
<feature type="region of interest" description="Disordered" evidence="6">
    <location>
        <begin position="540"/>
        <end position="571"/>
    </location>
</feature>
<dbReference type="Pfam" id="PF13688">
    <property type="entry name" value="Reprolysin_5"/>
    <property type="match status" value="1"/>
</dbReference>
<dbReference type="SUPFAM" id="SSF55486">
    <property type="entry name" value="Metalloproteases ('zincins'), catalytic domain"/>
    <property type="match status" value="1"/>
</dbReference>
<dbReference type="AlphaFoldDB" id="A0A224YQH3"/>
<evidence type="ECO:0000256" key="3">
    <source>
        <dbReference type="ARBA" id="ARBA00022833"/>
    </source>
</evidence>
<feature type="active site" evidence="5">
    <location>
        <position position="323"/>
    </location>
</feature>